<organism evidence="2 3">
    <name type="scientific">Pyricularia oryzae</name>
    <name type="common">Rice blast fungus</name>
    <name type="synonym">Magnaporthe oryzae</name>
    <dbReference type="NCBI Taxonomy" id="318829"/>
    <lineage>
        <taxon>Eukaryota</taxon>
        <taxon>Fungi</taxon>
        <taxon>Dikarya</taxon>
        <taxon>Ascomycota</taxon>
        <taxon>Pezizomycotina</taxon>
        <taxon>Sordariomycetes</taxon>
        <taxon>Sordariomycetidae</taxon>
        <taxon>Magnaporthales</taxon>
        <taxon>Pyriculariaceae</taxon>
        <taxon>Pyricularia</taxon>
    </lineage>
</organism>
<dbReference type="AlphaFoldDB" id="A0A4P7NLC4"/>
<dbReference type="Proteomes" id="UP000294847">
    <property type="component" value="Chromosome 5"/>
</dbReference>
<gene>
    <name evidence="2" type="ORF">PoMZ_11833</name>
</gene>
<feature type="chain" id="PRO_5020271996" evidence="1">
    <location>
        <begin position="27"/>
        <end position="235"/>
    </location>
</feature>
<accession>A0A4P7NLC4</accession>
<evidence type="ECO:0000313" key="2">
    <source>
        <dbReference type="EMBL" id="QBZ62943.1"/>
    </source>
</evidence>
<evidence type="ECO:0000313" key="3">
    <source>
        <dbReference type="Proteomes" id="UP000294847"/>
    </source>
</evidence>
<feature type="signal peptide" evidence="1">
    <location>
        <begin position="1"/>
        <end position="26"/>
    </location>
</feature>
<reference evidence="2 3" key="1">
    <citation type="journal article" date="2019" name="Mol. Biol. Evol.">
        <title>Blast fungal genomes show frequent chromosomal changes, gene gains and losses, and effector gene turnover.</title>
        <authorList>
            <person name="Gomez Luciano L.B."/>
            <person name="Jason Tsai I."/>
            <person name="Chuma I."/>
            <person name="Tosa Y."/>
            <person name="Chen Y.H."/>
            <person name="Li J.Y."/>
            <person name="Li M.Y."/>
            <person name="Jade Lu M.Y."/>
            <person name="Nakayashiki H."/>
            <person name="Li W.H."/>
        </authorList>
    </citation>
    <scope>NUCLEOTIDE SEQUENCE [LARGE SCALE GENOMIC DNA]</scope>
    <source>
        <strain evidence="2">MZ5-1-6</strain>
    </source>
</reference>
<protein>
    <submittedName>
        <fullName evidence="2">Uncharacterized protein</fullName>
    </submittedName>
</protein>
<evidence type="ECO:0000256" key="1">
    <source>
        <dbReference type="SAM" id="SignalP"/>
    </source>
</evidence>
<sequence length="235" mass="26482">MLRGLFISGLLFSSFVLGGETHRVNGEDVETVSIGSYLPPALFSHLSTSNPDPKDVVVVASTTDGIMNQLRAAKPFRRSYIYVVQKADETFWTSFQRWEDRAYYASGFKNSAAWFVKWVPVKWSSVVGYYELTTNEPTDDPNWEALWAALGFDEWPVLGGTCCFGCKGQDVAVYCKQGSGHHAHKLLWVLCTVNRRIFNAPFNTYRLCFPKQGCIKSTSSYPATTYDLIRGGRRK</sequence>
<name>A0A4P7NLC4_PYROR</name>
<proteinExistence type="predicted"/>
<keyword evidence="1" id="KW-0732">Signal</keyword>
<dbReference type="EMBL" id="CP034208">
    <property type="protein sequence ID" value="QBZ62943.1"/>
    <property type="molecule type" value="Genomic_DNA"/>
</dbReference>